<dbReference type="SUPFAM" id="SSF46894">
    <property type="entry name" value="C-terminal effector domain of the bipartite response regulators"/>
    <property type="match status" value="1"/>
</dbReference>
<dbReference type="CDD" id="cd06170">
    <property type="entry name" value="LuxR_C_like"/>
    <property type="match status" value="1"/>
</dbReference>
<organism evidence="6 7">
    <name type="scientific">Candidatus Fervidibacter japonicus</name>
    <dbReference type="NCBI Taxonomy" id="2035412"/>
    <lineage>
        <taxon>Bacteria</taxon>
        <taxon>Candidatus Fervidibacterota</taxon>
        <taxon>Candidatus Fervidibacter</taxon>
    </lineage>
</organism>
<evidence type="ECO:0000313" key="7">
    <source>
        <dbReference type="Proteomes" id="UP000236173"/>
    </source>
</evidence>
<dbReference type="PROSITE" id="PS50110">
    <property type="entry name" value="RESPONSE_REGULATORY"/>
    <property type="match status" value="1"/>
</dbReference>
<comment type="caution">
    <text evidence="6">The sequence shown here is derived from an EMBL/GenBank/DDBJ whole genome shotgun (WGS) entry which is preliminary data.</text>
</comment>
<dbReference type="PRINTS" id="PR00038">
    <property type="entry name" value="HTHLUXR"/>
</dbReference>
<dbReference type="Pfam" id="PF00072">
    <property type="entry name" value="Response_reg"/>
    <property type="match status" value="1"/>
</dbReference>
<dbReference type="SUPFAM" id="SSF52172">
    <property type="entry name" value="CheY-like"/>
    <property type="match status" value="1"/>
</dbReference>
<evidence type="ECO:0000256" key="1">
    <source>
        <dbReference type="ARBA" id="ARBA00022553"/>
    </source>
</evidence>
<dbReference type="GO" id="GO:0000160">
    <property type="term" value="P:phosphorelay signal transduction system"/>
    <property type="evidence" value="ECO:0007669"/>
    <property type="project" value="InterPro"/>
</dbReference>
<dbReference type="AlphaFoldDB" id="A0A2H5XAK4"/>
<dbReference type="CDD" id="cd17535">
    <property type="entry name" value="REC_NarL-like"/>
    <property type="match status" value="1"/>
</dbReference>
<dbReference type="InterPro" id="IPR058245">
    <property type="entry name" value="NreC/VraR/RcsB-like_REC"/>
</dbReference>
<evidence type="ECO:0000313" key="6">
    <source>
        <dbReference type="EMBL" id="GBC98195.1"/>
    </source>
</evidence>
<dbReference type="GO" id="GO:0006355">
    <property type="term" value="P:regulation of DNA-templated transcription"/>
    <property type="evidence" value="ECO:0007669"/>
    <property type="project" value="InterPro"/>
</dbReference>
<dbReference type="PANTHER" id="PTHR43214:SF43">
    <property type="entry name" value="TWO-COMPONENT RESPONSE REGULATOR"/>
    <property type="match status" value="1"/>
</dbReference>
<feature type="domain" description="HTH luxR-type" evidence="4">
    <location>
        <begin position="159"/>
        <end position="224"/>
    </location>
</feature>
<dbReference type="InterPro" id="IPR001789">
    <property type="entry name" value="Sig_transdc_resp-reg_receiver"/>
</dbReference>
<proteinExistence type="predicted"/>
<dbReference type="Gene3D" id="3.40.50.2300">
    <property type="match status" value="1"/>
</dbReference>
<dbReference type="PROSITE" id="PS00622">
    <property type="entry name" value="HTH_LUXR_1"/>
    <property type="match status" value="1"/>
</dbReference>
<feature type="modified residue" description="4-aspartylphosphate" evidence="3">
    <location>
        <position position="74"/>
    </location>
</feature>
<accession>A0A2H5XAK4</accession>
<dbReference type="Proteomes" id="UP000236173">
    <property type="component" value="Unassembled WGS sequence"/>
</dbReference>
<evidence type="ECO:0000256" key="2">
    <source>
        <dbReference type="ARBA" id="ARBA00023125"/>
    </source>
</evidence>
<dbReference type="InterPro" id="IPR011006">
    <property type="entry name" value="CheY-like_superfamily"/>
</dbReference>
<feature type="domain" description="Response regulatory" evidence="5">
    <location>
        <begin position="23"/>
        <end position="138"/>
    </location>
</feature>
<dbReference type="EMBL" id="BEHT01000007">
    <property type="protein sequence ID" value="GBC98195.1"/>
    <property type="molecule type" value="Genomic_DNA"/>
</dbReference>
<sequence length="231" mass="26247">MQTQERTRTRLPSRPHQLLTALRVLIADSCPLFLLGLKTFLEQQEGIELVGTAREGEEVLRLAQQTRPSLVIVDLAIARPNNFRVIRQVRNLCGAKVLVVAHYTSPEYLAGAIQAGALGYLFKESDPYLFLLAIRTVQEGRPWIQREFTEGLFRLISQPLPPPQLLTARERDILALLAQGLSNKEIAYRLGIKPGTVKEHISRVLRKLNLRNRTEAAVYATQFDLQFNRNR</sequence>
<evidence type="ECO:0000256" key="3">
    <source>
        <dbReference type="PROSITE-ProRule" id="PRU00169"/>
    </source>
</evidence>
<evidence type="ECO:0000259" key="4">
    <source>
        <dbReference type="PROSITE" id="PS50043"/>
    </source>
</evidence>
<dbReference type="SMART" id="SM00421">
    <property type="entry name" value="HTH_LUXR"/>
    <property type="match status" value="1"/>
</dbReference>
<dbReference type="InterPro" id="IPR000792">
    <property type="entry name" value="Tscrpt_reg_LuxR_C"/>
</dbReference>
<keyword evidence="2" id="KW-0238">DNA-binding</keyword>
<dbReference type="InterPro" id="IPR039420">
    <property type="entry name" value="WalR-like"/>
</dbReference>
<gene>
    <name evidence="6" type="primary">liaR_1</name>
    <name evidence="6" type="ORF">HRbin17_00694</name>
</gene>
<dbReference type="SMART" id="SM00448">
    <property type="entry name" value="REC"/>
    <property type="match status" value="1"/>
</dbReference>
<dbReference type="Pfam" id="PF00196">
    <property type="entry name" value="GerE"/>
    <property type="match status" value="1"/>
</dbReference>
<protein>
    <submittedName>
        <fullName evidence="6">Transcriptional regulatory protein LiaR</fullName>
    </submittedName>
</protein>
<dbReference type="PROSITE" id="PS50043">
    <property type="entry name" value="HTH_LUXR_2"/>
    <property type="match status" value="1"/>
</dbReference>
<dbReference type="PANTHER" id="PTHR43214">
    <property type="entry name" value="TWO-COMPONENT RESPONSE REGULATOR"/>
    <property type="match status" value="1"/>
</dbReference>
<reference evidence="7" key="1">
    <citation type="submission" date="2017-09" db="EMBL/GenBank/DDBJ databases">
        <title>Metaegenomics of thermophilic ammonia-oxidizing enrichment culture.</title>
        <authorList>
            <person name="Kato S."/>
            <person name="Suzuki K."/>
        </authorList>
    </citation>
    <scope>NUCLEOTIDE SEQUENCE [LARGE SCALE GENOMIC DNA]</scope>
</reference>
<dbReference type="InterPro" id="IPR016032">
    <property type="entry name" value="Sig_transdc_resp-reg_C-effctor"/>
</dbReference>
<dbReference type="GO" id="GO:0003677">
    <property type="term" value="F:DNA binding"/>
    <property type="evidence" value="ECO:0007669"/>
    <property type="project" value="UniProtKB-KW"/>
</dbReference>
<keyword evidence="1 3" id="KW-0597">Phosphoprotein</keyword>
<evidence type="ECO:0000259" key="5">
    <source>
        <dbReference type="PROSITE" id="PS50110"/>
    </source>
</evidence>
<name>A0A2H5XAK4_9BACT</name>